<evidence type="ECO:0000313" key="1">
    <source>
        <dbReference type="EMBL" id="CAL1388575.1"/>
    </source>
</evidence>
<dbReference type="EMBL" id="OZ034818">
    <property type="protein sequence ID" value="CAL1388575.1"/>
    <property type="molecule type" value="Genomic_DNA"/>
</dbReference>
<reference evidence="1 2" key="1">
    <citation type="submission" date="2024-04" db="EMBL/GenBank/DDBJ databases">
        <authorList>
            <person name="Fracassetti M."/>
        </authorList>
    </citation>
    <scope>NUCLEOTIDE SEQUENCE [LARGE SCALE GENOMIC DNA]</scope>
</reference>
<sequence>MPIDYLLSSNPSLVAETHIPDQTQLCQIYLNSDLESCSRCLGSSKTTAIFLRACASICKHGENHQLSQDLTPSSNGHERFIESRRRPLESVERGRCLLWSANQIHRPRSSRSAIAVVFEGNRRMILRVLEGIPRRRVDMQRDEEIVKRRRG</sequence>
<organism evidence="1 2">
    <name type="scientific">Linum trigynum</name>
    <dbReference type="NCBI Taxonomy" id="586398"/>
    <lineage>
        <taxon>Eukaryota</taxon>
        <taxon>Viridiplantae</taxon>
        <taxon>Streptophyta</taxon>
        <taxon>Embryophyta</taxon>
        <taxon>Tracheophyta</taxon>
        <taxon>Spermatophyta</taxon>
        <taxon>Magnoliopsida</taxon>
        <taxon>eudicotyledons</taxon>
        <taxon>Gunneridae</taxon>
        <taxon>Pentapetalae</taxon>
        <taxon>rosids</taxon>
        <taxon>fabids</taxon>
        <taxon>Malpighiales</taxon>
        <taxon>Linaceae</taxon>
        <taxon>Linum</taxon>
    </lineage>
</organism>
<name>A0AAV2ERF9_9ROSI</name>
<dbReference type="Proteomes" id="UP001497516">
    <property type="component" value="Chromosome 5"/>
</dbReference>
<protein>
    <submittedName>
        <fullName evidence="1">Uncharacterized protein</fullName>
    </submittedName>
</protein>
<gene>
    <name evidence="1" type="ORF">LTRI10_LOCUS29500</name>
</gene>
<accession>A0AAV2ERF9</accession>
<evidence type="ECO:0000313" key="2">
    <source>
        <dbReference type="Proteomes" id="UP001497516"/>
    </source>
</evidence>
<proteinExistence type="predicted"/>
<dbReference type="AlphaFoldDB" id="A0AAV2ERF9"/>
<keyword evidence="2" id="KW-1185">Reference proteome</keyword>